<name>A0A853G2P7_9BURK</name>
<dbReference type="AlphaFoldDB" id="A0A853G2P7"/>
<dbReference type="NCBIfam" id="TIGR02230">
    <property type="entry name" value="ATPase_gene1"/>
    <property type="match status" value="1"/>
</dbReference>
<sequence>MQDEGSELEATVGRKAERRSRSRREGRHTVWFGIGMFGLVGWAVAVPALVGVALGRWADAHYTGGPSWTITGLVLGVTVGCLNAWWWVQRAGLRRGAQKEDQDE</sequence>
<organism evidence="3 4">
    <name type="scientific">Parapusillimonas granuli</name>
    <dbReference type="NCBI Taxonomy" id="380911"/>
    <lineage>
        <taxon>Bacteria</taxon>
        <taxon>Pseudomonadati</taxon>
        <taxon>Pseudomonadota</taxon>
        <taxon>Betaproteobacteria</taxon>
        <taxon>Burkholderiales</taxon>
        <taxon>Alcaligenaceae</taxon>
        <taxon>Parapusillimonas</taxon>
    </lineage>
</organism>
<evidence type="ECO:0000256" key="1">
    <source>
        <dbReference type="SAM" id="MobiDB-lite"/>
    </source>
</evidence>
<dbReference type="InterPro" id="IPR011744">
    <property type="entry name" value="ATPase_gene1"/>
</dbReference>
<keyword evidence="4" id="KW-1185">Reference proteome</keyword>
<gene>
    <name evidence="3" type="ORF">H0A72_08150</name>
</gene>
<keyword evidence="2" id="KW-1133">Transmembrane helix</keyword>
<keyword evidence="2" id="KW-0812">Transmembrane</keyword>
<proteinExistence type="predicted"/>
<evidence type="ECO:0000256" key="2">
    <source>
        <dbReference type="SAM" id="Phobius"/>
    </source>
</evidence>
<dbReference type="Pfam" id="PF09527">
    <property type="entry name" value="ATPase_gene1"/>
    <property type="match status" value="1"/>
</dbReference>
<feature type="transmembrane region" description="Helical" evidence="2">
    <location>
        <begin position="29"/>
        <end position="55"/>
    </location>
</feature>
<dbReference type="Proteomes" id="UP000559809">
    <property type="component" value="Unassembled WGS sequence"/>
</dbReference>
<keyword evidence="2" id="KW-0472">Membrane</keyword>
<accession>A0A853G2P7</accession>
<feature type="region of interest" description="Disordered" evidence="1">
    <location>
        <begin position="1"/>
        <end position="25"/>
    </location>
</feature>
<dbReference type="RefSeq" id="WP_180154910.1">
    <property type="nucleotide sequence ID" value="NZ_JACCEM010000004.1"/>
</dbReference>
<evidence type="ECO:0000313" key="4">
    <source>
        <dbReference type="Proteomes" id="UP000559809"/>
    </source>
</evidence>
<protein>
    <submittedName>
        <fullName evidence="3">AtpZ/AtpI family protein</fullName>
    </submittedName>
</protein>
<comment type="caution">
    <text evidence="3">The sequence shown here is derived from an EMBL/GenBank/DDBJ whole genome shotgun (WGS) entry which is preliminary data.</text>
</comment>
<feature type="compositionally biased region" description="Basic residues" evidence="1">
    <location>
        <begin position="16"/>
        <end position="25"/>
    </location>
</feature>
<dbReference type="InterPro" id="IPR032820">
    <property type="entry name" value="ATPase_put"/>
</dbReference>
<dbReference type="EMBL" id="JACCEM010000004">
    <property type="protein sequence ID" value="NYT49280.1"/>
    <property type="molecule type" value="Genomic_DNA"/>
</dbReference>
<reference evidence="3 4" key="1">
    <citation type="submission" date="2020-07" db="EMBL/GenBank/DDBJ databases">
        <title>Taxonomic revisions and descriptions of new bacterial species based on genomic comparisons in the high-G+C-content subgroup of the family Alcaligenaceae.</title>
        <authorList>
            <person name="Szabo A."/>
            <person name="Felfoldi T."/>
        </authorList>
    </citation>
    <scope>NUCLEOTIDE SEQUENCE [LARGE SCALE GENOMIC DNA]</scope>
    <source>
        <strain evidence="3 4">LMG 24012</strain>
    </source>
</reference>
<evidence type="ECO:0000313" key="3">
    <source>
        <dbReference type="EMBL" id="NYT49280.1"/>
    </source>
</evidence>
<feature type="transmembrane region" description="Helical" evidence="2">
    <location>
        <begin position="67"/>
        <end position="88"/>
    </location>
</feature>